<sequence>MELKLHPLNPSVNHSCSLHRSGLSALPNNPSDNPFNHFKILDNEQLPEERDQTLLSSGKDKIDSLQDSSEGYFRPPDEASHHDLSKGGSAAIYQIQIFHLLPLLYYFTPAEMVGVGTCCYEIK</sequence>
<dbReference type="Proteomes" id="UP000325313">
    <property type="component" value="Unassembled WGS sequence"/>
</dbReference>
<protein>
    <submittedName>
        <fullName evidence="2">Uncharacterized protein</fullName>
    </submittedName>
</protein>
<organism evidence="2 3">
    <name type="scientific">Puccinia graminis f. sp. tritici</name>
    <dbReference type="NCBI Taxonomy" id="56615"/>
    <lineage>
        <taxon>Eukaryota</taxon>
        <taxon>Fungi</taxon>
        <taxon>Dikarya</taxon>
        <taxon>Basidiomycota</taxon>
        <taxon>Pucciniomycotina</taxon>
        <taxon>Pucciniomycetes</taxon>
        <taxon>Pucciniales</taxon>
        <taxon>Pucciniaceae</taxon>
        <taxon>Puccinia</taxon>
    </lineage>
</organism>
<feature type="compositionally biased region" description="Basic and acidic residues" evidence="1">
    <location>
        <begin position="51"/>
        <end position="64"/>
    </location>
</feature>
<comment type="caution">
    <text evidence="2">The sequence shown here is derived from an EMBL/GenBank/DDBJ whole genome shotgun (WGS) entry which is preliminary data.</text>
</comment>
<feature type="compositionally biased region" description="Basic and acidic residues" evidence="1">
    <location>
        <begin position="75"/>
        <end position="84"/>
    </location>
</feature>
<dbReference type="AlphaFoldDB" id="A0A5B0PIJ0"/>
<proteinExistence type="predicted"/>
<evidence type="ECO:0000313" key="2">
    <source>
        <dbReference type="EMBL" id="KAA1100278.1"/>
    </source>
</evidence>
<name>A0A5B0PIJ0_PUCGR</name>
<accession>A0A5B0PIJ0</accession>
<evidence type="ECO:0000256" key="1">
    <source>
        <dbReference type="SAM" id="MobiDB-lite"/>
    </source>
</evidence>
<gene>
    <name evidence="2" type="ORF">PGTUg99_006018</name>
</gene>
<dbReference type="EMBL" id="VDEP01000341">
    <property type="protein sequence ID" value="KAA1100278.1"/>
    <property type="molecule type" value="Genomic_DNA"/>
</dbReference>
<evidence type="ECO:0000313" key="3">
    <source>
        <dbReference type="Proteomes" id="UP000325313"/>
    </source>
</evidence>
<feature type="region of interest" description="Disordered" evidence="1">
    <location>
        <begin position="51"/>
        <end position="84"/>
    </location>
</feature>
<reference evidence="2 3" key="1">
    <citation type="submission" date="2019-05" db="EMBL/GenBank/DDBJ databases">
        <title>Emergence of the Ug99 lineage of the wheat stem rust pathogen through somatic hybridization.</title>
        <authorList>
            <person name="Li F."/>
            <person name="Upadhyaya N.M."/>
            <person name="Sperschneider J."/>
            <person name="Matny O."/>
            <person name="Nguyen-Phuc H."/>
            <person name="Mago R."/>
            <person name="Raley C."/>
            <person name="Miller M.E."/>
            <person name="Silverstein K.A.T."/>
            <person name="Henningsen E."/>
            <person name="Hirsch C.D."/>
            <person name="Visser B."/>
            <person name="Pretorius Z.A."/>
            <person name="Steffenson B.J."/>
            <person name="Schwessinger B."/>
            <person name="Dodds P.N."/>
            <person name="Figueroa M."/>
        </authorList>
    </citation>
    <scope>NUCLEOTIDE SEQUENCE [LARGE SCALE GENOMIC DNA]</scope>
    <source>
        <strain evidence="2 3">Ug99</strain>
    </source>
</reference>